<feature type="compositionally biased region" description="Polar residues" evidence="1">
    <location>
        <begin position="1"/>
        <end position="36"/>
    </location>
</feature>
<feature type="region of interest" description="Disordered" evidence="1">
    <location>
        <begin position="1"/>
        <end position="82"/>
    </location>
</feature>
<evidence type="ECO:0000256" key="1">
    <source>
        <dbReference type="SAM" id="MobiDB-lite"/>
    </source>
</evidence>
<name>A0AAW1HVY8_POPJA</name>
<comment type="caution">
    <text evidence="2">The sequence shown here is derived from an EMBL/GenBank/DDBJ whole genome shotgun (WGS) entry which is preliminary data.</text>
</comment>
<dbReference type="AlphaFoldDB" id="A0AAW1HVY8"/>
<proteinExistence type="predicted"/>
<organism evidence="2 3">
    <name type="scientific">Popillia japonica</name>
    <name type="common">Japanese beetle</name>
    <dbReference type="NCBI Taxonomy" id="7064"/>
    <lineage>
        <taxon>Eukaryota</taxon>
        <taxon>Metazoa</taxon>
        <taxon>Ecdysozoa</taxon>
        <taxon>Arthropoda</taxon>
        <taxon>Hexapoda</taxon>
        <taxon>Insecta</taxon>
        <taxon>Pterygota</taxon>
        <taxon>Neoptera</taxon>
        <taxon>Endopterygota</taxon>
        <taxon>Coleoptera</taxon>
        <taxon>Polyphaga</taxon>
        <taxon>Scarabaeiformia</taxon>
        <taxon>Scarabaeidae</taxon>
        <taxon>Rutelinae</taxon>
        <taxon>Popillia</taxon>
    </lineage>
</organism>
<evidence type="ECO:0000313" key="2">
    <source>
        <dbReference type="EMBL" id="KAK9680832.1"/>
    </source>
</evidence>
<sequence length="187" mass="21084">MYEASETTNISISDDNPPSTSKENNKTGISEQTAENQTEDETTNLNKTNSVLTTTVADLSPLPIGPFVSGQGKRKQRKRNKTTVLNSTPNIEELKEKTIKKIVSEKRKRTVTRKILLETDTEEEDPFANDEEDDCSCIYCTDQYRLFKPREIWLKCGTCKNWAQTDADCAGVDKKTKVFVCEICTDA</sequence>
<feature type="compositionally biased region" description="Polar residues" evidence="1">
    <location>
        <begin position="43"/>
        <end position="57"/>
    </location>
</feature>
<dbReference type="Proteomes" id="UP001458880">
    <property type="component" value="Unassembled WGS sequence"/>
</dbReference>
<evidence type="ECO:0000313" key="3">
    <source>
        <dbReference type="Proteomes" id="UP001458880"/>
    </source>
</evidence>
<dbReference type="EMBL" id="JASPKY010000866">
    <property type="protein sequence ID" value="KAK9680832.1"/>
    <property type="molecule type" value="Genomic_DNA"/>
</dbReference>
<evidence type="ECO:0008006" key="4">
    <source>
        <dbReference type="Google" id="ProtNLM"/>
    </source>
</evidence>
<feature type="compositionally biased region" description="Basic residues" evidence="1">
    <location>
        <begin position="72"/>
        <end position="81"/>
    </location>
</feature>
<gene>
    <name evidence="2" type="ORF">QE152_g38788</name>
</gene>
<accession>A0AAW1HVY8</accession>
<reference evidence="2 3" key="1">
    <citation type="journal article" date="2024" name="BMC Genomics">
        <title>De novo assembly and annotation of Popillia japonica's genome with initial clues to its potential as an invasive pest.</title>
        <authorList>
            <person name="Cucini C."/>
            <person name="Boschi S."/>
            <person name="Funari R."/>
            <person name="Cardaioli E."/>
            <person name="Iannotti N."/>
            <person name="Marturano G."/>
            <person name="Paoli F."/>
            <person name="Bruttini M."/>
            <person name="Carapelli A."/>
            <person name="Frati F."/>
            <person name="Nardi F."/>
        </authorList>
    </citation>
    <scope>NUCLEOTIDE SEQUENCE [LARGE SCALE GENOMIC DNA]</scope>
    <source>
        <strain evidence="2">DMR45628</strain>
    </source>
</reference>
<keyword evidence="3" id="KW-1185">Reference proteome</keyword>
<protein>
    <recommendedName>
        <fullName evidence="4">Zinc finger PHD-type domain-containing protein</fullName>
    </recommendedName>
</protein>